<feature type="chain" id="PRO_5012017836" description="WSC domain-containing protein" evidence="3">
    <location>
        <begin position="25"/>
        <end position="321"/>
    </location>
</feature>
<evidence type="ECO:0000256" key="3">
    <source>
        <dbReference type="SAM" id="SignalP"/>
    </source>
</evidence>
<dbReference type="Proteomes" id="UP000215902">
    <property type="component" value="Unassembled WGS sequence"/>
</dbReference>
<dbReference type="InterPro" id="IPR002889">
    <property type="entry name" value="WSC_carb-bd"/>
</dbReference>
<accession>A0A267FBE8</accession>
<feature type="signal peptide" evidence="3">
    <location>
        <begin position="1"/>
        <end position="24"/>
    </location>
</feature>
<keyword evidence="6" id="KW-1185">Reference proteome</keyword>
<organism evidence="5 6">
    <name type="scientific">Macrostomum lignano</name>
    <dbReference type="NCBI Taxonomy" id="282301"/>
    <lineage>
        <taxon>Eukaryota</taxon>
        <taxon>Metazoa</taxon>
        <taxon>Spiralia</taxon>
        <taxon>Lophotrochozoa</taxon>
        <taxon>Platyhelminthes</taxon>
        <taxon>Rhabditophora</taxon>
        <taxon>Macrostomorpha</taxon>
        <taxon>Macrostomida</taxon>
        <taxon>Macrostomidae</taxon>
        <taxon>Macrostomum</taxon>
    </lineage>
</organism>
<evidence type="ECO:0000256" key="2">
    <source>
        <dbReference type="SAM" id="MobiDB-lite"/>
    </source>
</evidence>
<protein>
    <recommendedName>
        <fullName evidence="4">WSC domain-containing protein</fullName>
    </recommendedName>
</protein>
<feature type="compositionally biased region" description="Pro residues" evidence="2">
    <location>
        <begin position="81"/>
        <end position="99"/>
    </location>
</feature>
<dbReference type="OrthoDB" id="2019572at2759"/>
<dbReference type="Pfam" id="PF01822">
    <property type="entry name" value="WSC"/>
    <property type="match status" value="2"/>
</dbReference>
<evidence type="ECO:0000313" key="6">
    <source>
        <dbReference type="Proteomes" id="UP000215902"/>
    </source>
</evidence>
<feature type="compositionally biased region" description="Low complexity" evidence="2">
    <location>
        <begin position="100"/>
        <end position="113"/>
    </location>
</feature>
<name>A0A267FBE8_9PLAT</name>
<dbReference type="PROSITE" id="PS51212">
    <property type="entry name" value="WSC"/>
    <property type="match status" value="2"/>
</dbReference>
<feature type="region of interest" description="Disordered" evidence="2">
    <location>
        <begin position="72"/>
        <end position="115"/>
    </location>
</feature>
<keyword evidence="3" id="KW-0732">Signal</keyword>
<evidence type="ECO:0000256" key="1">
    <source>
        <dbReference type="ARBA" id="ARBA00022737"/>
    </source>
</evidence>
<dbReference type="STRING" id="282301.A0A267FBE8"/>
<dbReference type="PANTHER" id="PTHR45964:SF9">
    <property type="entry name" value="SULFOTRANSFERASE"/>
    <property type="match status" value="1"/>
</dbReference>
<dbReference type="InterPro" id="IPR051589">
    <property type="entry name" value="Sialate-O-sulfotransferase"/>
</dbReference>
<dbReference type="SMART" id="SM00321">
    <property type="entry name" value="WSC"/>
    <property type="match status" value="2"/>
</dbReference>
<evidence type="ECO:0000313" key="5">
    <source>
        <dbReference type="EMBL" id="PAA71100.1"/>
    </source>
</evidence>
<proteinExistence type="predicted"/>
<evidence type="ECO:0000259" key="4">
    <source>
        <dbReference type="PROSITE" id="PS51212"/>
    </source>
</evidence>
<feature type="domain" description="WSC" evidence="4">
    <location>
        <begin position="220"/>
        <end position="318"/>
    </location>
</feature>
<dbReference type="AlphaFoldDB" id="A0A267FBE8"/>
<gene>
    <name evidence="5" type="ORF">BOX15_Mlig001594g1</name>
</gene>
<feature type="domain" description="WSC" evidence="4">
    <location>
        <begin position="120"/>
        <end position="212"/>
    </location>
</feature>
<sequence length="321" mass="35057">RYSVMAVQKLTVFLILAAITLGFAQDDPFEPSIFAISGDIDSHNDAKPITLHDLTEEQALFAVINFGPSISGADDEDTGPVPSPPPTEKPTVPPPPPTEKPTVPESITTTPKTSKPKVREFEFVGCYANDHGTETALDDIPRSHPEMTVVDCYFFCTLRFANYFGIFDATKCYCGFTINTTQVVQDRCRLTCPGNPLEICGGSSAISIYVLPKPKVVSRPEDPVGCYFASDSSTLGGPKLSSSDMTQSVCASECAKYLTKYFGLMTKDSQGSCHCGNEIPSGEQNQYDMSFCQYKCPGVRFHMEVCGSDMFMLVFKLNIQS</sequence>
<reference evidence="5 6" key="1">
    <citation type="submission" date="2017-06" db="EMBL/GenBank/DDBJ databases">
        <title>A platform for efficient transgenesis in Macrostomum lignano, a flatworm model organism for stem cell research.</title>
        <authorList>
            <person name="Berezikov E."/>
        </authorList>
    </citation>
    <scope>NUCLEOTIDE SEQUENCE [LARGE SCALE GENOMIC DNA]</scope>
    <source>
        <strain evidence="5">DV1</strain>
        <tissue evidence="5">Whole organism</tissue>
    </source>
</reference>
<comment type="caution">
    <text evidence="5">The sequence shown here is derived from an EMBL/GenBank/DDBJ whole genome shotgun (WGS) entry which is preliminary data.</text>
</comment>
<feature type="non-terminal residue" evidence="5">
    <location>
        <position position="1"/>
    </location>
</feature>
<dbReference type="PANTHER" id="PTHR45964">
    <property type="entry name" value="WSCD FAMILY MEMBER CG9164"/>
    <property type="match status" value="1"/>
</dbReference>
<dbReference type="EMBL" id="NIVC01001186">
    <property type="protein sequence ID" value="PAA71100.1"/>
    <property type="molecule type" value="Genomic_DNA"/>
</dbReference>
<keyword evidence="1" id="KW-0677">Repeat</keyword>